<keyword evidence="2" id="KW-1185">Reference proteome</keyword>
<dbReference type="RefSeq" id="WP_199115343.1">
    <property type="nucleotide sequence ID" value="NZ_JAELVQ010000013.1"/>
</dbReference>
<accession>A0A8J7LSM1</accession>
<dbReference type="EMBL" id="JAELVQ010000013">
    <property type="protein sequence ID" value="MBJ6368580.1"/>
    <property type="molecule type" value="Genomic_DNA"/>
</dbReference>
<name>A0A8J7LSM1_9FLAO</name>
<dbReference type="Proteomes" id="UP000610931">
    <property type="component" value="Unassembled WGS sequence"/>
</dbReference>
<evidence type="ECO:0000313" key="2">
    <source>
        <dbReference type="Proteomes" id="UP000610931"/>
    </source>
</evidence>
<evidence type="ECO:0000313" key="1">
    <source>
        <dbReference type="EMBL" id="MBJ6368580.1"/>
    </source>
</evidence>
<sequence length="201" mass="23751">MKQALTLLIFLAFHFQIISQEYIPADNFKFKLIKAKKAVGGNYYYTIKTTKDVEKVQVRFKMKSISGDHADFDPNKFYLVTDQYKKRVKPIDVRHNYAAGWIFIGFEHLVNFQPTDKKLKEWLSYKPHIKNTFNDYKIEGYEDICHNINFGTKKKPRVASPYLGHKDLKSCKIDLYFSLPKDLKVFKIYYGKEIIADTRIK</sequence>
<dbReference type="AlphaFoldDB" id="A0A8J7LSM1"/>
<proteinExistence type="predicted"/>
<gene>
    <name evidence="1" type="ORF">JF259_10820</name>
</gene>
<protein>
    <submittedName>
        <fullName evidence="1">Uncharacterized protein</fullName>
    </submittedName>
</protein>
<comment type="caution">
    <text evidence="1">The sequence shown here is derived from an EMBL/GenBank/DDBJ whole genome shotgun (WGS) entry which is preliminary data.</text>
</comment>
<reference evidence="1" key="1">
    <citation type="submission" date="2020-12" db="EMBL/GenBank/DDBJ databases">
        <title>Snuella sp. nov., isolated from sediment in Incheon.</title>
        <authorList>
            <person name="Kim W."/>
        </authorList>
    </citation>
    <scope>NUCLEOTIDE SEQUENCE</scope>
    <source>
        <strain evidence="1">CAU 1569</strain>
    </source>
</reference>
<organism evidence="1 2">
    <name type="scientific">Snuella sedimenti</name>
    <dbReference type="NCBI Taxonomy" id="2798802"/>
    <lineage>
        <taxon>Bacteria</taxon>
        <taxon>Pseudomonadati</taxon>
        <taxon>Bacteroidota</taxon>
        <taxon>Flavobacteriia</taxon>
        <taxon>Flavobacteriales</taxon>
        <taxon>Flavobacteriaceae</taxon>
        <taxon>Snuella</taxon>
    </lineage>
</organism>